<dbReference type="AlphaFoldDB" id="A0A1I8F5R5"/>
<accession>A0A1I8F5R5</accession>
<reference evidence="3" key="1">
    <citation type="submission" date="2016-11" db="UniProtKB">
        <authorList>
            <consortium name="WormBaseParasite"/>
        </authorList>
    </citation>
    <scope>IDENTIFICATION</scope>
</reference>
<dbReference type="Gene3D" id="1.10.1200.260">
    <property type="match status" value="1"/>
</dbReference>
<evidence type="ECO:0000313" key="3">
    <source>
        <dbReference type="WBParaSite" id="maker-unitig_20287-snap-gene-0.2-mRNA-1"/>
    </source>
</evidence>
<proteinExistence type="predicted"/>
<dbReference type="Proteomes" id="UP000095280">
    <property type="component" value="Unplaced"/>
</dbReference>
<dbReference type="WBParaSite" id="maker-unitig_20287-snap-gene-0.2-mRNA-1">
    <property type="protein sequence ID" value="maker-unitig_20287-snap-gene-0.2-mRNA-1"/>
    <property type="gene ID" value="maker-unitig_20287-snap-gene-0.2"/>
</dbReference>
<keyword evidence="2" id="KW-1185">Reference proteome</keyword>
<organism evidence="2 3">
    <name type="scientific">Macrostomum lignano</name>
    <dbReference type="NCBI Taxonomy" id="282301"/>
    <lineage>
        <taxon>Eukaryota</taxon>
        <taxon>Metazoa</taxon>
        <taxon>Spiralia</taxon>
        <taxon>Lophotrochozoa</taxon>
        <taxon>Platyhelminthes</taxon>
        <taxon>Rhabditophora</taxon>
        <taxon>Macrostomorpha</taxon>
        <taxon>Macrostomida</taxon>
        <taxon>Macrostomidae</taxon>
        <taxon>Macrostomum</taxon>
    </lineage>
</organism>
<sequence>MSKLSETDMKAPFNFQCSSFQWTKIDPATPAAAAQRAVRQKSSRYITALYYTLPAAALTSHRLRETPDARSGLRQCDSPHPEDVTPARAAYTAKTQELKDFTRTHHIPKHLKRRMQEVLPGNVVHQ</sequence>
<name>A0A1I8F5R5_9PLAT</name>
<evidence type="ECO:0000256" key="1">
    <source>
        <dbReference type="SAM" id="MobiDB-lite"/>
    </source>
</evidence>
<feature type="region of interest" description="Disordered" evidence="1">
    <location>
        <begin position="66"/>
        <end position="85"/>
    </location>
</feature>
<protein>
    <submittedName>
        <fullName evidence="3">Uncharacterized protein</fullName>
    </submittedName>
</protein>
<evidence type="ECO:0000313" key="2">
    <source>
        <dbReference type="Proteomes" id="UP000095280"/>
    </source>
</evidence>